<feature type="binding site" evidence="6">
    <location>
        <position position="178"/>
    </location>
    <ligand>
        <name>biotin</name>
        <dbReference type="ChEBI" id="CHEBI:57586"/>
    </ligand>
</feature>
<evidence type="ECO:0000256" key="2">
    <source>
        <dbReference type="ARBA" id="ARBA00022741"/>
    </source>
</evidence>
<dbReference type="PROSITE" id="PS51733">
    <property type="entry name" value="BPL_LPL_CATALYTIC"/>
    <property type="match status" value="1"/>
</dbReference>
<name>A0A0K1XEL5_9GAMM</name>
<comment type="catalytic activity">
    <reaction evidence="5 6">
        <text>biotin + L-lysyl-[protein] + ATP = N(6)-biotinyl-L-lysyl-[protein] + AMP + diphosphate + H(+)</text>
        <dbReference type="Rhea" id="RHEA:11756"/>
        <dbReference type="Rhea" id="RHEA-COMP:9752"/>
        <dbReference type="Rhea" id="RHEA-COMP:10505"/>
        <dbReference type="ChEBI" id="CHEBI:15378"/>
        <dbReference type="ChEBI" id="CHEBI:29969"/>
        <dbReference type="ChEBI" id="CHEBI:30616"/>
        <dbReference type="ChEBI" id="CHEBI:33019"/>
        <dbReference type="ChEBI" id="CHEBI:57586"/>
        <dbReference type="ChEBI" id="CHEBI:83144"/>
        <dbReference type="ChEBI" id="CHEBI:456215"/>
        <dbReference type="EC" id="6.3.4.15"/>
    </reaction>
</comment>
<keyword evidence="2 6" id="KW-0547">Nucleotide-binding</keyword>
<feature type="domain" description="BPL/LPL catalytic" evidence="7">
    <location>
        <begin position="60"/>
        <end position="247"/>
    </location>
</feature>
<accession>A0A0K1XEL5</accession>
<dbReference type="InterPro" id="IPR008988">
    <property type="entry name" value="Transcriptional_repressor_C"/>
</dbReference>
<feature type="binding site" evidence="6">
    <location>
        <begin position="83"/>
        <end position="85"/>
    </location>
    <ligand>
        <name>biotin</name>
        <dbReference type="ChEBI" id="CHEBI:57586"/>
    </ligand>
</feature>
<proteinExistence type="inferred from homology"/>
<dbReference type="Pfam" id="PF02237">
    <property type="entry name" value="BPL_C"/>
    <property type="match status" value="1"/>
</dbReference>
<keyword evidence="6" id="KW-0805">Transcription regulation</keyword>
<keyword evidence="1 6" id="KW-0436">Ligase</keyword>
<keyword evidence="4 6" id="KW-0092">Biotin</keyword>
<keyword evidence="9" id="KW-1185">Reference proteome</keyword>
<dbReference type="Pfam" id="PF03099">
    <property type="entry name" value="BPL_LplA_LipB"/>
    <property type="match status" value="1"/>
</dbReference>
<dbReference type="AlphaFoldDB" id="A0A0K1XEL5"/>
<dbReference type="InterPro" id="IPR036390">
    <property type="entry name" value="WH_DNA-bd_sf"/>
</dbReference>
<reference evidence="8 9" key="1">
    <citation type="journal article" date="2015" name="Genome Announc.">
        <title>Genome Sequences of Oblitimonas alkaliphila gen. nov. sp. nov. (Proposed), a Novel Bacterium of the Pseudomonadaceae Family.</title>
        <authorList>
            <person name="Lauer A.C."/>
            <person name="Nicholson A.C."/>
            <person name="Humrighouse B.W."/>
            <person name="Emery B."/>
            <person name="Drobish A."/>
            <person name="Juieng P."/>
            <person name="Loparev V."/>
            <person name="McQuiston J.R."/>
        </authorList>
    </citation>
    <scope>NUCLEOTIDE SEQUENCE [LARGE SCALE GENOMIC DNA]</scope>
    <source>
        <strain evidence="8 9">E5571</strain>
    </source>
</reference>
<dbReference type="Gene3D" id="1.10.10.10">
    <property type="entry name" value="Winged helix-like DNA-binding domain superfamily/Winged helix DNA-binding domain"/>
    <property type="match status" value="1"/>
</dbReference>
<organism evidence="8 9">
    <name type="scientific">Thiopseudomonas alkaliphila</name>
    <dbReference type="NCBI Taxonomy" id="1697053"/>
    <lineage>
        <taxon>Bacteria</taxon>
        <taxon>Pseudomonadati</taxon>
        <taxon>Pseudomonadota</taxon>
        <taxon>Gammaproteobacteria</taxon>
        <taxon>Pseudomonadales</taxon>
        <taxon>Pseudomonadaceae</taxon>
        <taxon>Thiopseudomonas</taxon>
    </lineage>
</organism>
<dbReference type="InterPro" id="IPR030855">
    <property type="entry name" value="Bifunct_BirA"/>
</dbReference>
<sequence length="316" mass="34790">MFQLLQLLNDGQYHSGEAIGKHLGISRAAVWKRIEALELSMGLPVERLKGKGYRLPQGQWLLDQALIEQAVAMPVTVYQSTDSTNQAATLLLAKQAAPFLVLAEQQTAGRGRRGRDWVSPPAQNIYLSLVWPVKHSFAQLEGLSLVVGLALYRVLKQRLPDLELGLKWPNDLLLNGSKCAGILLEIVGDPSDKCHVIIGVGINVNMQQAEIDQAWTSLREASQQLLNRNQLVQQFIVELQGMLEQHFSQGFSGFREEWQRANSWQGQAVSVSTASQVIHGQLAGVADTGGLIVTLDSGEQRVFSGGEISLRKQHDS</sequence>
<keyword evidence="6" id="KW-0804">Transcription</keyword>
<dbReference type="Pfam" id="PF08279">
    <property type="entry name" value="HTH_11"/>
    <property type="match status" value="1"/>
</dbReference>
<feature type="binding site" evidence="6">
    <location>
        <position position="106"/>
    </location>
    <ligand>
        <name>biotin</name>
        <dbReference type="ChEBI" id="CHEBI:57586"/>
    </ligand>
</feature>
<dbReference type="PATRIC" id="fig|1698449.3.peg.1507"/>
<dbReference type="InterPro" id="IPR036388">
    <property type="entry name" value="WH-like_DNA-bd_sf"/>
</dbReference>
<dbReference type="GO" id="GO:0006355">
    <property type="term" value="P:regulation of DNA-templated transcription"/>
    <property type="evidence" value="ECO:0007669"/>
    <property type="project" value="UniProtKB-UniRule"/>
</dbReference>
<dbReference type="InterPro" id="IPR004408">
    <property type="entry name" value="Biotin_CoA_COase_ligase"/>
</dbReference>
<dbReference type="SUPFAM" id="SSF55681">
    <property type="entry name" value="Class II aaRS and biotin synthetases"/>
    <property type="match status" value="1"/>
</dbReference>
<dbReference type="SUPFAM" id="SSF50037">
    <property type="entry name" value="C-terminal domain of transcriptional repressors"/>
    <property type="match status" value="1"/>
</dbReference>
<dbReference type="InterPro" id="IPR045864">
    <property type="entry name" value="aa-tRNA-synth_II/BPL/LPL"/>
</dbReference>
<keyword evidence="3 6" id="KW-0067">ATP-binding</keyword>
<dbReference type="EMBL" id="CP012365">
    <property type="protein sequence ID" value="AKX59786.1"/>
    <property type="molecule type" value="Genomic_DNA"/>
</dbReference>
<dbReference type="NCBIfam" id="NF008847">
    <property type="entry name" value="PRK11886.1-2"/>
    <property type="match status" value="1"/>
</dbReference>
<dbReference type="InterPro" id="IPR013196">
    <property type="entry name" value="HTH_11"/>
</dbReference>
<comment type="similarity">
    <text evidence="6">Belongs to the biotin--protein ligase family.</text>
</comment>
<evidence type="ECO:0000259" key="7">
    <source>
        <dbReference type="PROSITE" id="PS51733"/>
    </source>
</evidence>
<evidence type="ECO:0000313" key="9">
    <source>
        <dbReference type="Proteomes" id="UP000063953"/>
    </source>
</evidence>
<dbReference type="Gene3D" id="2.30.30.100">
    <property type="match status" value="1"/>
</dbReference>
<evidence type="ECO:0000256" key="3">
    <source>
        <dbReference type="ARBA" id="ARBA00022840"/>
    </source>
</evidence>
<feature type="binding site" evidence="6">
    <location>
        <begin position="110"/>
        <end position="112"/>
    </location>
    <ligand>
        <name>biotin</name>
        <dbReference type="ChEBI" id="CHEBI:57586"/>
    </ligand>
</feature>
<dbReference type="EC" id="6.3.4.15" evidence="6"/>
<dbReference type="PANTHER" id="PTHR12835:SF5">
    <property type="entry name" value="BIOTIN--PROTEIN LIGASE"/>
    <property type="match status" value="1"/>
</dbReference>
<dbReference type="PANTHER" id="PTHR12835">
    <property type="entry name" value="BIOTIN PROTEIN LIGASE"/>
    <property type="match status" value="1"/>
</dbReference>
<keyword evidence="6" id="KW-0678">Repressor</keyword>
<dbReference type="InterPro" id="IPR004143">
    <property type="entry name" value="BPL_LPL_catalytic"/>
</dbReference>
<dbReference type="GO" id="GO:0005524">
    <property type="term" value="F:ATP binding"/>
    <property type="evidence" value="ECO:0007669"/>
    <property type="project" value="UniProtKB-UniRule"/>
</dbReference>
<evidence type="ECO:0000313" key="8">
    <source>
        <dbReference type="EMBL" id="AKX59786.1"/>
    </source>
</evidence>
<dbReference type="Proteomes" id="UP000063953">
    <property type="component" value="Chromosome"/>
</dbReference>
<gene>
    <name evidence="6" type="primary">birA</name>
    <name evidence="8" type="ORF">AKN88_07510</name>
</gene>
<evidence type="ECO:0000256" key="5">
    <source>
        <dbReference type="ARBA" id="ARBA00047846"/>
    </source>
</evidence>
<dbReference type="Gene3D" id="3.30.930.10">
    <property type="entry name" value="Bira Bifunctional Protein, Domain 2"/>
    <property type="match status" value="1"/>
</dbReference>
<dbReference type="SUPFAM" id="SSF46785">
    <property type="entry name" value="Winged helix' DNA-binding domain"/>
    <property type="match status" value="1"/>
</dbReference>
<evidence type="ECO:0000256" key="1">
    <source>
        <dbReference type="ARBA" id="ARBA00022598"/>
    </source>
</evidence>
<comment type="function">
    <text evidence="6">Acts both as a biotin--[acetyl-CoA-carboxylase] ligase and a biotin-operon repressor. In the presence of ATP, BirA activates biotin to form the BirA-biotinyl-5'-adenylate (BirA-bio-5'-AMP or holoBirA) complex. HoloBirA can either transfer the biotinyl moiety to the biotin carboxyl carrier protein (BCCP) subunit of acetyl-CoA carboxylase, or bind to the biotin operator site and inhibit transcription of the operon.</text>
</comment>
<dbReference type="NCBIfam" id="TIGR00121">
    <property type="entry name" value="birA_ligase"/>
    <property type="match status" value="1"/>
</dbReference>
<dbReference type="RefSeq" id="WP_053100958.1">
    <property type="nucleotide sequence ID" value="NZ_CP012365.1"/>
</dbReference>
<keyword evidence="6" id="KW-0238">DNA-binding</keyword>
<protein>
    <recommendedName>
        <fullName evidence="6">Bifunctional ligase/repressor BirA</fullName>
    </recommendedName>
    <alternativeName>
        <fullName evidence="6">Biotin operon repressor</fullName>
    </alternativeName>
    <alternativeName>
        <fullName evidence="6">Biotin--[acetyl-CoA-carboxylase] ligase</fullName>
        <ecNumber evidence="6">6.3.4.15</ecNumber>
    </alternativeName>
    <alternativeName>
        <fullName evidence="6">Biotin--protein ligase</fullName>
    </alternativeName>
    <alternativeName>
        <fullName evidence="6">Biotin-[acetyl-CoA carboxylase] synthetase</fullName>
    </alternativeName>
</protein>
<dbReference type="STRING" id="1697053.AKN87_09900"/>
<dbReference type="HAMAP" id="MF_00978">
    <property type="entry name" value="Bifunct_BirA"/>
    <property type="match status" value="1"/>
</dbReference>
<dbReference type="GO" id="GO:0004077">
    <property type="term" value="F:biotin--[biotin carboxyl-carrier protein] ligase activity"/>
    <property type="evidence" value="ECO:0007669"/>
    <property type="project" value="UniProtKB-UniRule"/>
</dbReference>
<evidence type="ECO:0000256" key="6">
    <source>
        <dbReference type="HAMAP-Rule" id="MF_00978"/>
    </source>
</evidence>
<dbReference type="GO" id="GO:0003677">
    <property type="term" value="F:DNA binding"/>
    <property type="evidence" value="ECO:0007669"/>
    <property type="project" value="UniProtKB-UniRule"/>
</dbReference>
<dbReference type="InterPro" id="IPR003142">
    <property type="entry name" value="BPL_C"/>
</dbReference>
<dbReference type="GO" id="GO:0005737">
    <property type="term" value="C:cytoplasm"/>
    <property type="evidence" value="ECO:0007669"/>
    <property type="project" value="TreeGrafter"/>
</dbReference>
<evidence type="ECO:0000256" key="4">
    <source>
        <dbReference type="ARBA" id="ARBA00023267"/>
    </source>
</evidence>
<feature type="DNA-binding region" description="H-T-H motif" evidence="6">
    <location>
        <begin position="16"/>
        <end position="35"/>
    </location>
</feature>
<dbReference type="CDD" id="cd16442">
    <property type="entry name" value="BPL"/>
    <property type="match status" value="1"/>
</dbReference>